<feature type="coiled-coil region" evidence="1">
    <location>
        <begin position="495"/>
        <end position="564"/>
    </location>
</feature>
<sequence>MADCMEGSATQQRLDALQCWLCDFPQLEACHERVADFDDVVIANKIIEIAEEICDCEISIPRPTSASKAWAAIHGLARDNGLPIDDIDPPPLITRECQSRILCALLCHALSDRCERQRDYVGRIMAMGRSDVQQEIMRIIQESALYRNDDDDNNGDTGEYSAYMEASGAASVSASFELEGKIDTKRDRIDAFGDDNLHFDSPQGKKRPQVDRNGIIFEGMHNVVQHRSADDDIACLEIAKLQKELNELRQREMDFSLKVDEERAQHRSDMLQVESRHLRTTRDLEGKYTKEISEQKREIEMLRHYEQSAKKLSEENSRLRDELDVLECSKEKLAFAEEQLRKFREKVELIGDLNDALQREEKAHAASVDKCLALEGELAVLKPLKRQLEEYRVRATDAEVALAECREDLRRLKLKSSGLEDTNEVLQRGARLQHKEAINLQKRLQEDGGQSDKGGFAVGIGISELNPELMEELKTLRSEYARLKEFESKREVDSVQRLEESYDDARRLSEKFKAQFCKTKSELEDTQQLLCESEVREANLMVEAEQLKKKIIELDDEMKEERLKSHKAALDAERNFQNEKKSIINKGRQDLIDLEEKLTQKIEAERKQHKDKMDRAEAQRMEMESNLSEQLTTLREHSSNVLRSTKELGQKMLDDMEQSKKAEVEKLSKDKADEIEALIAKGKAMIRESRQKAKALQMKITEEYEVKISSLEESLVKVKSIQEEYEKIATAKIAKRDQQIKVLESRIRESIISNSQLEDKVKKAERSSRELAGDNDRLRRQLGSRFGLGASAQNNLEELTSLCKSLQEENRRLKEINSDRLISAMDVRESIPSSDTTQPVTSFSKTALTEFREEYEEKIEELENEKRDLIMKSSAAATETRKAEQRSWELEEELTKVRSELTSAKLALQRNERRSNFSLGLSSSSKQKENAPNILQDPSPAAAETQNFTPKIEAKTNSQTRPVLPLLMDHFTPKSDSDECRQS</sequence>
<accession>A0ABD3R9Z1</accession>
<keyword evidence="1" id="KW-0175">Coiled coil</keyword>
<feature type="coiled-coil region" evidence="1">
    <location>
        <begin position="747"/>
        <end position="816"/>
    </location>
</feature>
<feature type="region of interest" description="Disordered" evidence="2">
    <location>
        <begin position="912"/>
        <end position="983"/>
    </location>
</feature>
<evidence type="ECO:0000256" key="2">
    <source>
        <dbReference type="SAM" id="MobiDB-lite"/>
    </source>
</evidence>
<dbReference type="AlphaFoldDB" id="A0ABD3R9Z1"/>
<evidence type="ECO:0000313" key="3">
    <source>
        <dbReference type="EMBL" id="KAL3808131.1"/>
    </source>
</evidence>
<keyword evidence="4" id="KW-1185">Reference proteome</keyword>
<comment type="caution">
    <text evidence="3">The sequence shown here is derived from an EMBL/GenBank/DDBJ whole genome shotgun (WGS) entry which is preliminary data.</text>
</comment>
<feature type="compositionally biased region" description="Basic and acidic residues" evidence="2">
    <location>
        <begin position="971"/>
        <end position="983"/>
    </location>
</feature>
<reference evidence="3 4" key="1">
    <citation type="submission" date="2024-10" db="EMBL/GenBank/DDBJ databases">
        <title>Updated reference genomes for cyclostephanoid diatoms.</title>
        <authorList>
            <person name="Roberts W.R."/>
            <person name="Alverson A.J."/>
        </authorList>
    </citation>
    <scope>NUCLEOTIDE SEQUENCE [LARGE SCALE GENOMIC DNA]</scope>
    <source>
        <strain evidence="3 4">AJA228-03</strain>
    </source>
</reference>
<gene>
    <name evidence="3" type="ORF">ACHAXA_004577</name>
</gene>
<dbReference type="EMBL" id="JALLPB020000544">
    <property type="protein sequence ID" value="KAL3808131.1"/>
    <property type="molecule type" value="Genomic_DNA"/>
</dbReference>
<feature type="compositionally biased region" description="Basic and acidic residues" evidence="2">
    <location>
        <begin position="879"/>
        <end position="894"/>
    </location>
</feature>
<feature type="coiled-coil region" evidence="1">
    <location>
        <begin position="231"/>
        <end position="258"/>
    </location>
</feature>
<name>A0ABD3R9Z1_9STRA</name>
<evidence type="ECO:0000256" key="1">
    <source>
        <dbReference type="SAM" id="Coils"/>
    </source>
</evidence>
<organism evidence="3 4">
    <name type="scientific">Cyclostephanos tholiformis</name>
    <dbReference type="NCBI Taxonomy" id="382380"/>
    <lineage>
        <taxon>Eukaryota</taxon>
        <taxon>Sar</taxon>
        <taxon>Stramenopiles</taxon>
        <taxon>Ochrophyta</taxon>
        <taxon>Bacillariophyta</taxon>
        <taxon>Coscinodiscophyceae</taxon>
        <taxon>Thalassiosirophycidae</taxon>
        <taxon>Stephanodiscales</taxon>
        <taxon>Stephanodiscaceae</taxon>
        <taxon>Cyclostephanos</taxon>
    </lineage>
</organism>
<protein>
    <submittedName>
        <fullName evidence="3">Uncharacterized protein</fullName>
    </submittedName>
</protein>
<feature type="region of interest" description="Disordered" evidence="2">
    <location>
        <begin position="875"/>
        <end position="894"/>
    </location>
</feature>
<proteinExistence type="predicted"/>
<feature type="coiled-coil region" evidence="1">
    <location>
        <begin position="588"/>
        <end position="633"/>
    </location>
</feature>
<feature type="coiled-coil region" evidence="1">
    <location>
        <begin position="302"/>
        <end position="346"/>
    </location>
</feature>
<feature type="coiled-coil region" evidence="1">
    <location>
        <begin position="388"/>
        <end position="422"/>
    </location>
</feature>
<evidence type="ECO:0000313" key="4">
    <source>
        <dbReference type="Proteomes" id="UP001530377"/>
    </source>
</evidence>
<feature type="compositionally biased region" description="Polar residues" evidence="2">
    <location>
        <begin position="944"/>
        <end position="961"/>
    </location>
</feature>
<feature type="compositionally biased region" description="Low complexity" evidence="2">
    <location>
        <begin position="916"/>
        <end position="925"/>
    </location>
</feature>
<dbReference type="Proteomes" id="UP001530377">
    <property type="component" value="Unassembled WGS sequence"/>
</dbReference>